<keyword evidence="2" id="KW-1185">Reference proteome</keyword>
<dbReference type="PANTHER" id="PTHR46246">
    <property type="entry name" value="GUANOSINE-3',5'-BIS(DIPHOSPHATE) 3'-PYROPHOSPHOHYDROLASE MESH1"/>
    <property type="match status" value="1"/>
</dbReference>
<proteinExistence type="predicted"/>
<organism evidence="1 2">
    <name type="scientific">Mycoplasmopsis phocirhinis</name>
    <dbReference type="NCBI Taxonomy" id="142650"/>
    <lineage>
        <taxon>Bacteria</taxon>
        <taxon>Bacillati</taxon>
        <taxon>Mycoplasmatota</taxon>
        <taxon>Mycoplasmoidales</taxon>
        <taxon>Metamycoplasmataceae</taxon>
        <taxon>Mycoplasmopsis</taxon>
    </lineage>
</organism>
<name>A0A4P6MNP5_9BACT</name>
<dbReference type="PANTHER" id="PTHR46246:SF1">
    <property type="entry name" value="GUANOSINE-3',5'-BIS(DIPHOSPHATE) 3'-PYROPHOSPHOHYDROLASE MESH1"/>
    <property type="match status" value="1"/>
</dbReference>
<dbReference type="SUPFAM" id="SSF109604">
    <property type="entry name" value="HD-domain/PDEase-like"/>
    <property type="match status" value="1"/>
</dbReference>
<dbReference type="GO" id="GO:0008893">
    <property type="term" value="F:guanosine-3',5'-bis(diphosphate) 3'-diphosphatase activity"/>
    <property type="evidence" value="ECO:0007669"/>
    <property type="project" value="TreeGrafter"/>
</dbReference>
<dbReference type="OrthoDB" id="9805041at2"/>
<dbReference type="AlphaFoldDB" id="A0A4P6MNP5"/>
<sequence length="140" mass="16167">MNLLKAYWLAQKAHKGQKDKGGKPYINHPKYVASKFIDKDFKIVALLHDVVEDSGVKLDLIENMFGTTIAKAVDAMTKRKDEEYALYLQRVKSNPIAKEVKLIDLYHNLDFTRLGRRELTLSEKTRIKKYLDAIQFLLGI</sequence>
<gene>
    <name evidence="1" type="ORF">EG856_01085</name>
</gene>
<reference evidence="1 2" key="1">
    <citation type="submission" date="2019-01" db="EMBL/GenBank/DDBJ databases">
        <title>Complete sequence and annotation of the Mycoplasma phocirhinis strain 852T genome.</title>
        <authorList>
            <person name="Frasca S.Jr."/>
            <person name="Kutish G.F."/>
            <person name="Castellanos Gell J."/>
            <person name="Michaels D.L."/>
            <person name="Brown D.R."/>
        </authorList>
    </citation>
    <scope>NUCLEOTIDE SEQUENCE [LARGE SCALE GENOMIC DNA]</scope>
    <source>
        <strain evidence="1 2">852</strain>
    </source>
</reference>
<dbReference type="EMBL" id="CP034841">
    <property type="protein sequence ID" value="QBF34520.1"/>
    <property type="molecule type" value="Genomic_DNA"/>
</dbReference>
<dbReference type="KEGG" id="mphi:EG856_01085"/>
<evidence type="ECO:0000313" key="2">
    <source>
        <dbReference type="Proteomes" id="UP000289326"/>
    </source>
</evidence>
<dbReference type="InterPro" id="IPR052194">
    <property type="entry name" value="MESH1"/>
</dbReference>
<accession>A0A4P6MNP5</accession>
<evidence type="ECO:0000313" key="1">
    <source>
        <dbReference type="EMBL" id="QBF34520.1"/>
    </source>
</evidence>
<dbReference type="Pfam" id="PF13328">
    <property type="entry name" value="HD_4"/>
    <property type="match status" value="1"/>
</dbReference>
<dbReference type="RefSeq" id="WP_130429298.1">
    <property type="nucleotide sequence ID" value="NZ_CP034841.1"/>
</dbReference>
<dbReference type="Gene3D" id="1.10.3210.10">
    <property type="entry name" value="Hypothetical protein af1432"/>
    <property type="match status" value="1"/>
</dbReference>
<protein>
    <submittedName>
        <fullName evidence="1">HD domain-containing protein</fullName>
    </submittedName>
</protein>
<dbReference type="Proteomes" id="UP000289326">
    <property type="component" value="Chromosome"/>
</dbReference>